<dbReference type="SUPFAM" id="SSF57184">
    <property type="entry name" value="Growth factor receptor domain"/>
    <property type="match status" value="3"/>
</dbReference>
<dbReference type="FunFam" id="2.10.25.10:FF:000005">
    <property type="entry name" value="Fibrillin 2"/>
    <property type="match status" value="1"/>
</dbReference>
<feature type="domain" description="EGF-like" evidence="11">
    <location>
        <begin position="592"/>
        <end position="630"/>
    </location>
</feature>
<keyword evidence="6" id="KW-0106">Calcium</keyword>
<dbReference type="Pfam" id="PF12661">
    <property type="entry name" value="hEGF"/>
    <property type="match status" value="1"/>
</dbReference>
<feature type="domain" description="EGF-like" evidence="11">
    <location>
        <begin position="423"/>
        <end position="463"/>
    </location>
</feature>
<dbReference type="PROSITE" id="PS50026">
    <property type="entry name" value="EGF_3"/>
    <property type="match status" value="8"/>
</dbReference>
<dbReference type="Pfam" id="PF12947">
    <property type="entry name" value="EGF_3"/>
    <property type="match status" value="4"/>
</dbReference>
<feature type="domain" description="EGF-like" evidence="11">
    <location>
        <begin position="380"/>
        <end position="422"/>
    </location>
</feature>
<feature type="domain" description="EGF-like" evidence="11">
    <location>
        <begin position="341"/>
        <end position="379"/>
    </location>
</feature>
<dbReference type="Gene3D" id="2.10.25.10">
    <property type="entry name" value="Laminin"/>
    <property type="match status" value="9"/>
</dbReference>
<dbReference type="InterPro" id="IPR000742">
    <property type="entry name" value="EGF"/>
</dbReference>
<evidence type="ECO:0000259" key="11">
    <source>
        <dbReference type="PROSITE" id="PS50026"/>
    </source>
</evidence>
<dbReference type="InterPro" id="IPR013783">
    <property type="entry name" value="Ig-like_fold"/>
</dbReference>
<dbReference type="InterPro" id="IPR000152">
    <property type="entry name" value="EGF-type_Asp/Asn_hydroxyl_site"/>
</dbReference>
<dbReference type="Gene3D" id="2.60.40.10">
    <property type="entry name" value="Immunoglobulins"/>
    <property type="match status" value="1"/>
</dbReference>
<evidence type="ECO:0000256" key="1">
    <source>
        <dbReference type="ARBA" id="ARBA00004613"/>
    </source>
</evidence>
<dbReference type="PROSITE" id="PS01187">
    <property type="entry name" value="EGF_CA"/>
    <property type="match status" value="4"/>
</dbReference>
<evidence type="ECO:0000256" key="8">
    <source>
        <dbReference type="ARBA" id="ARBA00023180"/>
    </source>
</evidence>
<dbReference type="InterPro" id="IPR009030">
    <property type="entry name" value="Growth_fac_rcpt_cys_sf"/>
</dbReference>
<reference evidence="13" key="1">
    <citation type="submission" date="2020-04" db="EMBL/GenBank/DDBJ databases">
        <authorList>
            <person name="Neveu A P."/>
        </authorList>
    </citation>
    <scope>NUCLEOTIDE SEQUENCE</scope>
    <source>
        <tissue evidence="13">Whole embryo</tissue>
    </source>
</reference>
<feature type="domain" description="EGF-like" evidence="11">
    <location>
        <begin position="472"/>
        <end position="511"/>
    </location>
</feature>
<keyword evidence="2" id="KW-0964">Secreted</keyword>
<keyword evidence="3 9" id="KW-0245">EGF-like domain</keyword>
<comment type="caution">
    <text evidence="9">Lacks conserved residue(s) required for the propagation of feature annotation.</text>
</comment>
<evidence type="ECO:0000256" key="7">
    <source>
        <dbReference type="ARBA" id="ARBA00023157"/>
    </source>
</evidence>
<dbReference type="CDD" id="cd00063">
    <property type="entry name" value="FN3"/>
    <property type="match status" value="2"/>
</dbReference>
<dbReference type="InterPro" id="IPR026823">
    <property type="entry name" value="cEGF"/>
</dbReference>
<dbReference type="Pfam" id="PF07645">
    <property type="entry name" value="EGF_CA"/>
    <property type="match status" value="3"/>
</dbReference>
<gene>
    <name evidence="13" type="primary">Fbln1-001</name>
</gene>
<dbReference type="SMART" id="SM00179">
    <property type="entry name" value="EGF_CA"/>
    <property type="match status" value="10"/>
</dbReference>
<dbReference type="PROSITE" id="PS50853">
    <property type="entry name" value="FN3"/>
    <property type="match status" value="2"/>
</dbReference>
<dbReference type="EMBL" id="LR785086">
    <property type="protein sequence ID" value="CAB3244996.1"/>
    <property type="molecule type" value="mRNA"/>
</dbReference>
<evidence type="ECO:0000256" key="10">
    <source>
        <dbReference type="SAM" id="Phobius"/>
    </source>
</evidence>
<feature type="domain" description="EGF-like" evidence="11">
    <location>
        <begin position="512"/>
        <end position="549"/>
    </location>
</feature>
<dbReference type="SMART" id="SM00181">
    <property type="entry name" value="EGF"/>
    <property type="match status" value="10"/>
</dbReference>
<dbReference type="SMART" id="SM00060">
    <property type="entry name" value="FN3"/>
    <property type="match status" value="3"/>
</dbReference>
<keyword evidence="10" id="KW-0812">Transmembrane</keyword>
<dbReference type="CDD" id="cd00054">
    <property type="entry name" value="EGF_CA"/>
    <property type="match status" value="5"/>
</dbReference>
<keyword evidence="7 9" id="KW-1015">Disulfide bond</keyword>
<keyword evidence="10" id="KW-0472">Membrane</keyword>
<evidence type="ECO:0000313" key="13">
    <source>
        <dbReference type="EMBL" id="CAB3244996.1"/>
    </source>
</evidence>
<evidence type="ECO:0000256" key="2">
    <source>
        <dbReference type="ARBA" id="ARBA00022525"/>
    </source>
</evidence>
<dbReference type="InterPro" id="IPR003961">
    <property type="entry name" value="FN3_dom"/>
</dbReference>
<dbReference type="SUPFAM" id="SSF49265">
    <property type="entry name" value="Fibronectin type III"/>
    <property type="match status" value="2"/>
</dbReference>
<keyword evidence="4" id="KW-0732">Signal</keyword>
<dbReference type="SUPFAM" id="SSF57196">
    <property type="entry name" value="EGF/Laminin"/>
    <property type="match status" value="2"/>
</dbReference>
<dbReference type="GO" id="GO:0005576">
    <property type="term" value="C:extracellular region"/>
    <property type="evidence" value="ECO:0007669"/>
    <property type="project" value="UniProtKB-SubCell"/>
</dbReference>
<dbReference type="PANTHER" id="PTHR24039:SF58">
    <property type="entry name" value="EGF-LIKE DOMAIN-CONTAINING PROTEIN"/>
    <property type="match status" value="1"/>
</dbReference>
<organism evidence="13">
    <name type="scientific">Phallusia mammillata</name>
    <dbReference type="NCBI Taxonomy" id="59560"/>
    <lineage>
        <taxon>Eukaryota</taxon>
        <taxon>Metazoa</taxon>
        <taxon>Chordata</taxon>
        <taxon>Tunicata</taxon>
        <taxon>Ascidiacea</taxon>
        <taxon>Phlebobranchia</taxon>
        <taxon>Ascidiidae</taxon>
        <taxon>Phallusia</taxon>
    </lineage>
</organism>
<keyword evidence="8" id="KW-0325">Glycoprotein</keyword>
<dbReference type="InterPro" id="IPR036116">
    <property type="entry name" value="FN3_sf"/>
</dbReference>
<feature type="domain" description="Fibronectin type-III" evidence="12">
    <location>
        <begin position="162"/>
        <end position="258"/>
    </location>
</feature>
<feature type="disulfide bond" evidence="9">
    <location>
        <begin position="620"/>
        <end position="629"/>
    </location>
</feature>
<dbReference type="InterPro" id="IPR018097">
    <property type="entry name" value="EGF_Ca-bd_CS"/>
</dbReference>
<dbReference type="AlphaFoldDB" id="A0A6F9DD89"/>
<protein>
    <submittedName>
        <fullName evidence="13">Fibulin-1-like</fullName>
    </submittedName>
</protein>
<dbReference type="InterPro" id="IPR024731">
    <property type="entry name" value="NELL2-like_EGF"/>
</dbReference>
<dbReference type="InterPro" id="IPR013032">
    <property type="entry name" value="EGF-like_CS"/>
</dbReference>
<evidence type="ECO:0000259" key="12">
    <source>
        <dbReference type="PROSITE" id="PS50853"/>
    </source>
</evidence>
<dbReference type="InterPro" id="IPR001881">
    <property type="entry name" value="EGF-like_Ca-bd_dom"/>
</dbReference>
<dbReference type="InterPro" id="IPR049883">
    <property type="entry name" value="NOTCH1_EGF-like"/>
</dbReference>
<feature type="transmembrane region" description="Helical" evidence="10">
    <location>
        <begin position="738"/>
        <end position="758"/>
    </location>
</feature>
<evidence type="ECO:0000256" key="9">
    <source>
        <dbReference type="PROSITE-ProRule" id="PRU00076"/>
    </source>
</evidence>
<evidence type="ECO:0000256" key="4">
    <source>
        <dbReference type="ARBA" id="ARBA00022729"/>
    </source>
</evidence>
<dbReference type="GO" id="GO:0005509">
    <property type="term" value="F:calcium ion binding"/>
    <property type="evidence" value="ECO:0007669"/>
    <property type="project" value="InterPro"/>
</dbReference>
<feature type="domain" description="Fibronectin type-III" evidence="12">
    <location>
        <begin position="76"/>
        <end position="161"/>
    </location>
</feature>
<feature type="domain" description="EGF-like" evidence="11">
    <location>
        <begin position="34"/>
        <end position="73"/>
    </location>
</feature>
<evidence type="ECO:0000256" key="5">
    <source>
        <dbReference type="ARBA" id="ARBA00022737"/>
    </source>
</evidence>
<proteinExistence type="evidence at transcript level"/>
<dbReference type="Pfam" id="PF12662">
    <property type="entry name" value="cEGF"/>
    <property type="match status" value="1"/>
</dbReference>
<evidence type="ECO:0000256" key="3">
    <source>
        <dbReference type="ARBA" id="ARBA00022536"/>
    </source>
</evidence>
<feature type="disulfide bond" evidence="9">
    <location>
        <begin position="391"/>
        <end position="408"/>
    </location>
</feature>
<dbReference type="FunFam" id="2.10.25.10:FF:000038">
    <property type="entry name" value="Fibrillin 2"/>
    <property type="match status" value="3"/>
</dbReference>
<dbReference type="PANTHER" id="PTHR24039">
    <property type="entry name" value="FIBRILLIN-RELATED"/>
    <property type="match status" value="1"/>
</dbReference>
<accession>A0A6F9DD89</accession>
<evidence type="ECO:0000256" key="6">
    <source>
        <dbReference type="ARBA" id="ARBA00022837"/>
    </source>
</evidence>
<feature type="domain" description="EGF-like" evidence="11">
    <location>
        <begin position="552"/>
        <end position="591"/>
    </location>
</feature>
<comment type="subcellular location">
    <subcellularLocation>
        <location evidence="1">Secreted</location>
    </subcellularLocation>
</comment>
<dbReference type="PROSITE" id="PS00010">
    <property type="entry name" value="ASX_HYDROXYL"/>
    <property type="match status" value="7"/>
</dbReference>
<keyword evidence="10" id="KW-1133">Transmembrane helix</keyword>
<keyword evidence="5" id="KW-0677">Repeat</keyword>
<sequence length="774" mass="84145">MHNCDTNALCSRTVDGFNCMCNLGFTGDGKTCLDINECLLGVDDCHEIANCSNTDGGYNCSCASFTGNGTYCIDLSVSVVNTTDVTRSSFVVTWNISAEAQLYKVSIFFENVTIDARNVTSPPVLFMGLQSGTQYLVNMTTIFPGNLEVISEPVLQQTKPNSVEGIQLTGVNNNSISLRWQLVLGAEFYQLEYIGTLITARGKRQAPVDPNIIEVLMGATATISDLESGTSYDIFIAAVNSGGQGAVTQLTVITAPSPPMVYEVVSYNGTDVNITWDRPVGATHFNVTGIPVTSGKNKTYQTNGIWLYANDLVPVLAYDLVLVACNSMGFCSTNLSQTVRVVPTCDYRPCSEEATCEDRNVSVNCECQNGYTGSGLMCSDIDECEEIFYPCLNRSISICHNLNGSFSCSCNNGYEGNWTSCTDIDECETGQRNCSSNATCTNTEGGYFCTCNQGFAGNGTSCFDIDECYCDYMDYCQEIRNCSDNAMCTNAPGNYTCTCIKGYSGDGFFCNDTDECDVENNCSDNAMCNNTQGNFTCNCTYGYTGDGFICTDIDECEPPNSCSFGADCTNMLGSFECSCKAGFSDNDTHCVDINECTNSSHSCPGDIMCINTNGSYFCNCVDISISSLCTCNNQSDAVICAQFNLEEECSTQQTCALLDFESQLYQCQCDLPRVNPCLDQNDTATCAMNYCETEVSVCSGITNSMCTQRNASSYLCQCPPGFVSSPNKRTCLTVTSHWYLLSLLPVSIFAVVGLVVYCQRRRQHFNSYLVEGRN</sequence>
<dbReference type="PROSITE" id="PS01186">
    <property type="entry name" value="EGF_2"/>
    <property type="match status" value="7"/>
</dbReference>
<name>A0A6F9DD89_9ASCI</name>